<dbReference type="PANTHER" id="PTHR10900:SF77">
    <property type="entry name" value="FI19380P1"/>
    <property type="match status" value="1"/>
</dbReference>
<evidence type="ECO:0000313" key="6">
    <source>
        <dbReference type="Proteomes" id="UP000324767"/>
    </source>
</evidence>
<evidence type="ECO:0000313" key="5">
    <source>
        <dbReference type="Proteomes" id="UP000192927"/>
    </source>
</evidence>
<sequence>MQFKYLSLAALAATASAQSPLNLTDTLAGNSNLTNLTTYLDFLGAPFQTQLANMKNVTLLAPSNEAFAAFLNSSMGAAIKLNNTAAIQAVLLYHVLNGTYNSSAIKSTPSFIPTMLNNNTYSNVTGGQRVEAMTAGSNVTFVSGLLTHSNVIQANINFAGGVIHVIDTVLTPPQNITTTALAAGLTSAYGALVNTSLAGPVNAASDLTVFVPSNAAFQAIGSALSNLTMAQLAGILQYHVVNSTGSNGNVGYSSNLKNGTKLTAMNGETLTITLSNGTVFVNSAKVVTPDVLVSNGVVHVINAVLNPANTTATANPTATMTAVAFAGASSVSNAPFTSGVTAPSSTIGGGTVGGGSATAAGGASSTSKKAAAAPMRTGAVGAAALFAAGAGYMNV</sequence>
<dbReference type="SMART" id="SM00554">
    <property type="entry name" value="FAS1"/>
    <property type="match status" value="2"/>
</dbReference>
<evidence type="ECO:0000313" key="3">
    <source>
        <dbReference type="EMBL" id="KAA6407326.1"/>
    </source>
</evidence>
<feature type="domain" description="FAS1" evidence="2">
    <location>
        <begin position="20"/>
        <end position="170"/>
    </location>
</feature>
<gene>
    <name evidence="3" type="ORF">FRX48_08874</name>
</gene>
<dbReference type="GO" id="GO:0000329">
    <property type="term" value="C:fungal-type vacuole membrane"/>
    <property type="evidence" value="ECO:0007669"/>
    <property type="project" value="TreeGrafter"/>
</dbReference>
<reference evidence="5" key="1">
    <citation type="submission" date="2017-03" db="EMBL/GenBank/DDBJ databases">
        <authorList>
            <person name="Sharma R."/>
            <person name="Thines M."/>
        </authorList>
    </citation>
    <scope>NUCLEOTIDE SEQUENCE [LARGE SCALE GENOMIC DNA]</scope>
</reference>
<dbReference type="GO" id="GO:0016236">
    <property type="term" value="P:macroautophagy"/>
    <property type="evidence" value="ECO:0007669"/>
    <property type="project" value="TreeGrafter"/>
</dbReference>
<dbReference type="InterPro" id="IPR036378">
    <property type="entry name" value="FAS1_dom_sf"/>
</dbReference>
<keyword evidence="5" id="KW-1185">Reference proteome</keyword>
<reference evidence="4" key="2">
    <citation type="submission" date="2017-03" db="EMBL/GenBank/DDBJ databases">
        <authorList>
            <person name="Afonso C.L."/>
            <person name="Miller P.J."/>
            <person name="Scott M.A."/>
            <person name="Spackman E."/>
            <person name="Goraichik I."/>
            <person name="Dimitrov K.M."/>
            <person name="Suarez D.L."/>
            <person name="Swayne D.E."/>
        </authorList>
    </citation>
    <scope>NUCLEOTIDE SEQUENCE [LARGE SCALE GENOMIC DNA]</scope>
</reference>
<dbReference type="InterPro" id="IPR050904">
    <property type="entry name" value="Adhesion/Biosynth-related"/>
</dbReference>
<dbReference type="OrthoDB" id="286301at2759"/>
<evidence type="ECO:0000256" key="1">
    <source>
        <dbReference type="SAM" id="SignalP"/>
    </source>
</evidence>
<feature type="chain" id="PRO_5044566974" evidence="1">
    <location>
        <begin position="18"/>
        <end position="395"/>
    </location>
</feature>
<dbReference type="Proteomes" id="UP000324767">
    <property type="component" value="Unassembled WGS sequence"/>
</dbReference>
<dbReference type="AlphaFoldDB" id="A0A1W5CWA1"/>
<accession>A0A1W5CWA1</accession>
<feature type="signal peptide" evidence="1">
    <location>
        <begin position="1"/>
        <end position="17"/>
    </location>
</feature>
<name>A0A1W5CWA1_9LECA</name>
<keyword evidence="1" id="KW-0732">Signal</keyword>
<evidence type="ECO:0000313" key="4">
    <source>
        <dbReference type="EMBL" id="SLM35111.1"/>
    </source>
</evidence>
<protein>
    <submittedName>
        <fullName evidence="4">FAS1 domain</fullName>
    </submittedName>
</protein>
<dbReference type="EMBL" id="FWEW01000537">
    <property type="protein sequence ID" value="SLM35111.1"/>
    <property type="molecule type" value="Genomic_DNA"/>
</dbReference>
<dbReference type="Proteomes" id="UP000192927">
    <property type="component" value="Unassembled WGS sequence"/>
</dbReference>
<evidence type="ECO:0000259" key="2">
    <source>
        <dbReference type="PROSITE" id="PS50213"/>
    </source>
</evidence>
<reference evidence="3 6" key="3">
    <citation type="submission" date="2019-09" db="EMBL/GenBank/DDBJ databases">
        <title>The hologenome of the rock-dwelling lichen Lasallia pustulata.</title>
        <authorList>
            <person name="Greshake Tzovaras B."/>
            <person name="Segers F."/>
            <person name="Bicker A."/>
            <person name="Dal Grande F."/>
            <person name="Otte J."/>
            <person name="Hankeln T."/>
            <person name="Schmitt I."/>
            <person name="Ebersberger I."/>
        </authorList>
    </citation>
    <scope>NUCLEOTIDE SEQUENCE [LARGE SCALE GENOMIC DNA]</scope>
    <source>
        <strain evidence="3">A1-1</strain>
    </source>
</reference>
<dbReference type="SUPFAM" id="SSF82153">
    <property type="entry name" value="FAS1 domain"/>
    <property type="match status" value="2"/>
</dbReference>
<dbReference type="PANTHER" id="PTHR10900">
    <property type="entry name" value="PERIOSTIN-RELATED"/>
    <property type="match status" value="1"/>
</dbReference>
<dbReference type="Pfam" id="PF02469">
    <property type="entry name" value="Fasciclin"/>
    <property type="match status" value="2"/>
</dbReference>
<proteinExistence type="predicted"/>
<dbReference type="InterPro" id="IPR000782">
    <property type="entry name" value="FAS1_domain"/>
</dbReference>
<feature type="domain" description="FAS1" evidence="2">
    <location>
        <begin position="173"/>
        <end position="305"/>
    </location>
</feature>
<dbReference type="Gene3D" id="2.30.180.10">
    <property type="entry name" value="FAS1 domain"/>
    <property type="match status" value="2"/>
</dbReference>
<dbReference type="PROSITE" id="PS50213">
    <property type="entry name" value="FAS1"/>
    <property type="match status" value="2"/>
</dbReference>
<organism evidence="4 5">
    <name type="scientific">Lasallia pustulata</name>
    <dbReference type="NCBI Taxonomy" id="136370"/>
    <lineage>
        <taxon>Eukaryota</taxon>
        <taxon>Fungi</taxon>
        <taxon>Dikarya</taxon>
        <taxon>Ascomycota</taxon>
        <taxon>Pezizomycotina</taxon>
        <taxon>Lecanoromycetes</taxon>
        <taxon>OSLEUM clade</taxon>
        <taxon>Umbilicariomycetidae</taxon>
        <taxon>Umbilicariales</taxon>
        <taxon>Umbilicariaceae</taxon>
        <taxon>Lasallia</taxon>
    </lineage>
</organism>
<dbReference type="EMBL" id="VXIT01000018">
    <property type="protein sequence ID" value="KAA6407326.1"/>
    <property type="molecule type" value="Genomic_DNA"/>
</dbReference>